<organism evidence="1 2">
    <name type="scientific">Bowmanella dokdonensis</name>
    <dbReference type="NCBI Taxonomy" id="751969"/>
    <lineage>
        <taxon>Bacteria</taxon>
        <taxon>Pseudomonadati</taxon>
        <taxon>Pseudomonadota</taxon>
        <taxon>Gammaproteobacteria</taxon>
        <taxon>Alteromonadales</taxon>
        <taxon>Alteromonadaceae</taxon>
        <taxon>Bowmanella</taxon>
    </lineage>
</organism>
<keyword evidence="2" id="KW-1185">Reference proteome</keyword>
<dbReference type="EMBL" id="JAFKCV010000002">
    <property type="protein sequence ID" value="MBN7824667.1"/>
    <property type="molecule type" value="Genomic_DNA"/>
</dbReference>
<dbReference type="PROSITE" id="PS51257">
    <property type="entry name" value="PROKAR_LIPOPROTEIN"/>
    <property type="match status" value="1"/>
</dbReference>
<reference evidence="1" key="1">
    <citation type="submission" date="2021-03" db="EMBL/GenBank/DDBJ databases">
        <title>novel species isolated from a fishpond in China.</title>
        <authorList>
            <person name="Lu H."/>
            <person name="Cai Z."/>
        </authorList>
    </citation>
    <scope>NUCLEOTIDE SEQUENCE</scope>
    <source>
        <strain evidence="1">JCM 30855</strain>
    </source>
</reference>
<protein>
    <submittedName>
        <fullName evidence="1">DUF4156 domain-containing protein</fullName>
    </submittedName>
</protein>
<name>A0A939DLV8_9ALTE</name>
<dbReference type="Proteomes" id="UP000664654">
    <property type="component" value="Unassembled WGS sequence"/>
</dbReference>
<sequence length="125" mass="13030">MRNIFVPVVLLLLGGCAAKPLRSDAAAVFLTSRQAPQECRYLGEVSGSQGNLLTADLTRDHDLLQGARNELRNNAQALGANYVVLENQTQSVNAQGLGGVYSASVFGNAYTCPDMASGGASQAGD</sequence>
<dbReference type="AlphaFoldDB" id="A0A939DLV8"/>
<accession>A0A939DLV8</accession>
<gene>
    <name evidence="1" type="ORF">J0A66_05440</name>
</gene>
<dbReference type="Pfam" id="PF13698">
    <property type="entry name" value="DUF4156"/>
    <property type="match status" value="1"/>
</dbReference>
<evidence type="ECO:0000313" key="1">
    <source>
        <dbReference type="EMBL" id="MBN7824667.1"/>
    </source>
</evidence>
<comment type="caution">
    <text evidence="1">The sequence shown here is derived from an EMBL/GenBank/DDBJ whole genome shotgun (WGS) entry which is preliminary data.</text>
</comment>
<dbReference type="InterPro" id="IPR025294">
    <property type="entry name" value="DUF4156"/>
</dbReference>
<proteinExistence type="predicted"/>
<evidence type="ECO:0000313" key="2">
    <source>
        <dbReference type="Proteomes" id="UP000664654"/>
    </source>
</evidence>
<dbReference type="RefSeq" id="WP_206572761.1">
    <property type="nucleotide sequence ID" value="NZ_JAFKCV010000002.1"/>
</dbReference>